<evidence type="ECO:0000313" key="3">
    <source>
        <dbReference type="Proteomes" id="UP000238956"/>
    </source>
</evidence>
<reference evidence="2 3" key="1">
    <citation type="submission" date="2017-12" db="EMBL/GenBank/DDBJ databases">
        <authorList>
            <person name="Hurst M.R.H."/>
        </authorList>
    </citation>
    <scope>NUCLEOTIDE SEQUENCE [LARGE SCALE GENOMIC DNA]</scope>
    <source>
        <strain evidence="2 3">TH11417</strain>
    </source>
</reference>
<keyword evidence="1" id="KW-1133">Transmembrane helix</keyword>
<feature type="transmembrane region" description="Helical" evidence="1">
    <location>
        <begin position="6"/>
        <end position="23"/>
    </location>
</feature>
<organism evidence="2 3">
    <name type="scientific">Streptococcus pluranimalium</name>
    <dbReference type="NCBI Taxonomy" id="82348"/>
    <lineage>
        <taxon>Bacteria</taxon>
        <taxon>Bacillati</taxon>
        <taxon>Bacillota</taxon>
        <taxon>Bacilli</taxon>
        <taxon>Lactobacillales</taxon>
        <taxon>Streptococcaceae</taxon>
        <taxon>Streptococcus</taxon>
    </lineage>
</organism>
<reference evidence="2 3" key="2">
    <citation type="submission" date="2018-02" db="EMBL/GenBank/DDBJ databases">
        <title>Whole genome sequencing analysis of Streptococcus pluranimalium isolated from cattle infected mastitis in China.</title>
        <authorList>
            <person name="Zhang J.-R."/>
            <person name="Hu G.-Z."/>
        </authorList>
    </citation>
    <scope>NUCLEOTIDE SEQUENCE [LARGE SCALE GENOMIC DNA]</scope>
    <source>
        <strain evidence="2 3">TH11417</strain>
    </source>
</reference>
<sequence>MFNKLFSLEVSFFFIVYSVLILGKQILKGVPHKKNAPYQVLKELDMERFFDKEIYLISSSNGDVKNFYFSITQ</sequence>
<keyword evidence="3" id="KW-1185">Reference proteome</keyword>
<dbReference type="EMBL" id="CP025536">
    <property type="protein sequence ID" value="AUW95897.1"/>
    <property type="molecule type" value="Genomic_DNA"/>
</dbReference>
<evidence type="ECO:0000313" key="2">
    <source>
        <dbReference type="EMBL" id="AUW95897.1"/>
    </source>
</evidence>
<dbReference type="Proteomes" id="UP000238956">
    <property type="component" value="Chromosome"/>
</dbReference>
<dbReference type="KEGG" id="splr:C0J00_01500"/>
<protein>
    <submittedName>
        <fullName evidence="2">Uncharacterized protein</fullName>
    </submittedName>
</protein>
<evidence type="ECO:0000256" key="1">
    <source>
        <dbReference type="SAM" id="Phobius"/>
    </source>
</evidence>
<gene>
    <name evidence="2" type="ORF">C0J00_01500</name>
</gene>
<dbReference type="AlphaFoldDB" id="A0A2L0D239"/>
<proteinExistence type="predicted"/>
<keyword evidence="1" id="KW-0472">Membrane</keyword>
<accession>A0A2L0D239</accession>
<name>A0A2L0D239_9STRE</name>
<keyword evidence="1" id="KW-0812">Transmembrane</keyword>